<dbReference type="OMA" id="NIGAYHI"/>
<protein>
    <recommendedName>
        <fullName evidence="4">LamG-like jellyroll fold domain-containing protein</fullName>
    </recommendedName>
</protein>
<evidence type="ECO:0000313" key="2">
    <source>
        <dbReference type="EnsemblMetazoa" id="XP_020904162.1"/>
    </source>
</evidence>
<dbReference type="Pfam" id="PF13385">
    <property type="entry name" value="Laminin_G_3"/>
    <property type="match status" value="1"/>
</dbReference>
<evidence type="ECO:0008006" key="4">
    <source>
        <dbReference type="Google" id="ProtNLM"/>
    </source>
</evidence>
<dbReference type="Gene3D" id="2.60.120.200">
    <property type="match status" value="1"/>
</dbReference>
<keyword evidence="1" id="KW-0732">Signal</keyword>
<dbReference type="RefSeq" id="XP_028515908.1">
    <property type="nucleotide sequence ID" value="XM_028660107.1"/>
</dbReference>
<dbReference type="InterPro" id="IPR013320">
    <property type="entry name" value="ConA-like_dom_sf"/>
</dbReference>
<dbReference type="EnsemblMetazoa" id="XM_028660107.1">
    <property type="protein sequence ID" value="XP_028515908.1"/>
    <property type="gene ID" value="LOC110242504"/>
</dbReference>
<feature type="signal peptide" evidence="1">
    <location>
        <begin position="1"/>
        <end position="20"/>
    </location>
</feature>
<dbReference type="KEGG" id="epa:110242504"/>
<keyword evidence="3" id="KW-1185">Reference proteome</keyword>
<name>A0A913XGT6_EXADI</name>
<dbReference type="EnsemblMetazoa" id="XM_021048503.2">
    <property type="protein sequence ID" value="XP_020904162.1"/>
    <property type="gene ID" value="LOC110242504"/>
</dbReference>
<dbReference type="SUPFAM" id="SSF49899">
    <property type="entry name" value="Concanavalin A-like lectins/glucanases"/>
    <property type="match status" value="1"/>
</dbReference>
<dbReference type="GeneID" id="110242504"/>
<organism evidence="2 3">
    <name type="scientific">Exaiptasia diaphana</name>
    <name type="common">Tropical sea anemone</name>
    <name type="synonym">Aiptasia pulchella</name>
    <dbReference type="NCBI Taxonomy" id="2652724"/>
    <lineage>
        <taxon>Eukaryota</taxon>
        <taxon>Metazoa</taxon>
        <taxon>Cnidaria</taxon>
        <taxon>Anthozoa</taxon>
        <taxon>Hexacorallia</taxon>
        <taxon>Actiniaria</taxon>
        <taxon>Aiptasiidae</taxon>
        <taxon>Exaiptasia</taxon>
    </lineage>
</organism>
<accession>A0A913XGT6</accession>
<reference evidence="2" key="1">
    <citation type="submission" date="2022-11" db="UniProtKB">
        <authorList>
            <consortium name="EnsemblMetazoa"/>
        </authorList>
    </citation>
    <scope>IDENTIFICATION</scope>
</reference>
<feature type="chain" id="PRO_5038275470" description="LamG-like jellyroll fold domain-containing protein" evidence="1">
    <location>
        <begin position="21"/>
        <end position="289"/>
    </location>
</feature>
<evidence type="ECO:0000313" key="3">
    <source>
        <dbReference type="Proteomes" id="UP000887567"/>
    </source>
</evidence>
<dbReference type="RefSeq" id="XP_020904162.1">
    <property type="nucleotide sequence ID" value="XM_021048503.2"/>
</dbReference>
<dbReference type="Proteomes" id="UP000887567">
    <property type="component" value="Unplaced"/>
</dbReference>
<evidence type="ECO:0000256" key="1">
    <source>
        <dbReference type="SAM" id="SignalP"/>
    </source>
</evidence>
<proteinExistence type="predicted"/>
<sequence length="289" mass="32202">MGMRLVEYCTLVVFILCAHSQEIQNNAGEIWSECSLTCGSGLQYKLNDNQITRLCNTMECPGDAGCLSAYLSFEHVNNKLIFDESKNGNLATMLGTAQIVDKGKFGKALKLSDGGSVSFDVAKFKNRPSLAITIALWVKLEDIKGFQEIFFTCGKPHLYNVGAYHLGVNDGTITWSLKDGDEKELFSLTSDKPMNTSQWYHIAGSYRLSNGEAKLYINGKMNKETKVEGKLKADDNWTCADVGSSQDKKPVQGIIDEFYIFKCALLPQEISELFSKNQFKKFLIPTPNH</sequence>
<dbReference type="AlphaFoldDB" id="A0A913XGT6"/>
<dbReference type="OrthoDB" id="5966010at2759"/>